<dbReference type="InterPro" id="IPR003594">
    <property type="entry name" value="HATPase_dom"/>
</dbReference>
<dbReference type="EC" id="2.7.13.3" evidence="2"/>
<dbReference type="Gene3D" id="1.10.287.130">
    <property type="match status" value="1"/>
</dbReference>
<gene>
    <name evidence="9" type="ORF">PZE19_13100</name>
</gene>
<protein>
    <recommendedName>
        <fullName evidence="2">histidine kinase</fullName>
        <ecNumber evidence="2">2.7.13.3</ecNumber>
    </recommendedName>
</protein>
<dbReference type="EMBL" id="JARRAG010000002">
    <property type="protein sequence ID" value="MDG3004719.1"/>
    <property type="molecule type" value="Genomic_DNA"/>
</dbReference>
<dbReference type="InterPro" id="IPR036097">
    <property type="entry name" value="HisK_dim/P_sf"/>
</dbReference>
<dbReference type="SUPFAM" id="SSF47384">
    <property type="entry name" value="Homodimeric domain of signal transducing histidine kinase"/>
    <property type="match status" value="1"/>
</dbReference>
<keyword evidence="10" id="KW-1185">Reference proteome</keyword>
<dbReference type="Gene3D" id="1.10.3210.10">
    <property type="entry name" value="Hypothetical protein af1432"/>
    <property type="match status" value="1"/>
</dbReference>
<keyword evidence="4" id="KW-0808">Transferase</keyword>
<feature type="region of interest" description="Disordered" evidence="7">
    <location>
        <begin position="337"/>
        <end position="365"/>
    </location>
</feature>
<dbReference type="InterPro" id="IPR005467">
    <property type="entry name" value="His_kinase_dom"/>
</dbReference>
<name>A0ABT6FAV8_9BACT</name>
<dbReference type="Pfam" id="PF08668">
    <property type="entry name" value="HDOD"/>
    <property type="match status" value="1"/>
</dbReference>
<dbReference type="PANTHER" id="PTHR43711">
    <property type="entry name" value="TWO-COMPONENT HISTIDINE KINASE"/>
    <property type="match status" value="1"/>
</dbReference>
<dbReference type="SUPFAM" id="SSF55874">
    <property type="entry name" value="ATPase domain of HSP90 chaperone/DNA topoisomerase II/histidine kinase"/>
    <property type="match status" value="1"/>
</dbReference>
<evidence type="ECO:0000256" key="6">
    <source>
        <dbReference type="ARBA" id="ARBA00023012"/>
    </source>
</evidence>
<keyword evidence="3" id="KW-0597">Phosphoprotein</keyword>
<dbReference type="SMART" id="SM00388">
    <property type="entry name" value="HisKA"/>
    <property type="match status" value="1"/>
</dbReference>
<dbReference type="SUPFAM" id="SSF109604">
    <property type="entry name" value="HD-domain/PDEase-like"/>
    <property type="match status" value="1"/>
</dbReference>
<dbReference type="PRINTS" id="PR00344">
    <property type="entry name" value="BCTRLSENSOR"/>
</dbReference>
<evidence type="ECO:0000256" key="3">
    <source>
        <dbReference type="ARBA" id="ARBA00022553"/>
    </source>
</evidence>
<dbReference type="SMART" id="SM00387">
    <property type="entry name" value="HATPase_c"/>
    <property type="match status" value="1"/>
</dbReference>
<dbReference type="InterPro" id="IPR036890">
    <property type="entry name" value="HATPase_C_sf"/>
</dbReference>
<keyword evidence="6" id="KW-0902">Two-component regulatory system</keyword>
<evidence type="ECO:0000313" key="9">
    <source>
        <dbReference type="EMBL" id="MDG3004719.1"/>
    </source>
</evidence>
<keyword evidence="9" id="KW-0547">Nucleotide-binding</keyword>
<dbReference type="InterPro" id="IPR013976">
    <property type="entry name" value="HDOD"/>
</dbReference>
<evidence type="ECO:0000259" key="8">
    <source>
        <dbReference type="PROSITE" id="PS50109"/>
    </source>
</evidence>
<dbReference type="InterPro" id="IPR003661">
    <property type="entry name" value="HisK_dim/P_dom"/>
</dbReference>
<dbReference type="Proteomes" id="UP001216907">
    <property type="component" value="Unassembled WGS sequence"/>
</dbReference>
<evidence type="ECO:0000256" key="4">
    <source>
        <dbReference type="ARBA" id="ARBA00022679"/>
    </source>
</evidence>
<dbReference type="Pfam" id="PF02518">
    <property type="entry name" value="HATPase_c"/>
    <property type="match status" value="1"/>
</dbReference>
<dbReference type="Gene3D" id="3.30.565.10">
    <property type="entry name" value="Histidine kinase-like ATPase, C-terminal domain"/>
    <property type="match status" value="1"/>
</dbReference>
<evidence type="ECO:0000256" key="2">
    <source>
        <dbReference type="ARBA" id="ARBA00012438"/>
    </source>
</evidence>
<evidence type="ECO:0000256" key="1">
    <source>
        <dbReference type="ARBA" id="ARBA00000085"/>
    </source>
</evidence>
<organism evidence="9 10">
    <name type="scientific">Paludisphaera mucosa</name>
    <dbReference type="NCBI Taxonomy" id="3030827"/>
    <lineage>
        <taxon>Bacteria</taxon>
        <taxon>Pseudomonadati</taxon>
        <taxon>Planctomycetota</taxon>
        <taxon>Planctomycetia</taxon>
        <taxon>Isosphaerales</taxon>
        <taxon>Isosphaeraceae</taxon>
        <taxon>Paludisphaera</taxon>
    </lineage>
</organism>
<keyword evidence="9" id="KW-0067">ATP-binding</keyword>
<dbReference type="PROSITE" id="PS50109">
    <property type="entry name" value="HIS_KIN"/>
    <property type="match status" value="1"/>
</dbReference>
<dbReference type="InterPro" id="IPR004358">
    <property type="entry name" value="Sig_transdc_His_kin-like_C"/>
</dbReference>
<evidence type="ECO:0000256" key="7">
    <source>
        <dbReference type="SAM" id="MobiDB-lite"/>
    </source>
</evidence>
<evidence type="ECO:0000313" key="10">
    <source>
        <dbReference type="Proteomes" id="UP001216907"/>
    </source>
</evidence>
<dbReference type="RefSeq" id="WP_277861073.1">
    <property type="nucleotide sequence ID" value="NZ_JARRAG010000002.1"/>
</dbReference>
<dbReference type="GO" id="GO:0005524">
    <property type="term" value="F:ATP binding"/>
    <property type="evidence" value="ECO:0007669"/>
    <property type="project" value="UniProtKB-KW"/>
</dbReference>
<reference evidence="9 10" key="1">
    <citation type="submission" date="2023-03" db="EMBL/GenBank/DDBJ databases">
        <title>Paludisphaera mucosa sp. nov. a novel planctomycete from northern fen.</title>
        <authorList>
            <person name="Ivanova A."/>
        </authorList>
    </citation>
    <scope>NUCLEOTIDE SEQUENCE [LARGE SCALE GENOMIC DNA]</scope>
    <source>
        <strain evidence="9 10">Pla2</strain>
    </source>
</reference>
<dbReference type="PANTHER" id="PTHR43711:SF1">
    <property type="entry name" value="HISTIDINE KINASE 1"/>
    <property type="match status" value="1"/>
</dbReference>
<dbReference type="CDD" id="cd00082">
    <property type="entry name" value="HisKA"/>
    <property type="match status" value="1"/>
</dbReference>
<comment type="caution">
    <text evidence="9">The sequence shown here is derived from an EMBL/GenBank/DDBJ whole genome shotgun (WGS) entry which is preliminary data.</text>
</comment>
<proteinExistence type="predicted"/>
<dbReference type="InterPro" id="IPR050736">
    <property type="entry name" value="Sensor_HK_Regulatory"/>
</dbReference>
<comment type="catalytic activity">
    <reaction evidence="1">
        <text>ATP + protein L-histidine = ADP + protein N-phospho-L-histidine.</text>
        <dbReference type="EC" id="2.7.13.3"/>
    </reaction>
</comment>
<evidence type="ECO:0000256" key="5">
    <source>
        <dbReference type="ARBA" id="ARBA00022777"/>
    </source>
</evidence>
<keyword evidence="5" id="KW-0418">Kinase</keyword>
<dbReference type="Pfam" id="PF00512">
    <property type="entry name" value="HisKA"/>
    <property type="match status" value="1"/>
</dbReference>
<feature type="domain" description="Histidine kinase" evidence="8">
    <location>
        <begin position="457"/>
        <end position="669"/>
    </location>
</feature>
<sequence length="679" mass="73230">MRFQTGRKPPGEPLIGRLNGLARLPVRPRTARVVMASLASVPADGDDEAAPGGIPRMLPDLDPGWLVAERAKGRGGVLRALADSPWWPASLAAGPAAEAVQKLWRHAVAASFACRTLAREHGDPDPAGLVRAGLLHGLGRWALAAVDPECLARWMAEPDRDARRRREAIELGGDLRDVGRRLAERWGCEPLVVDAAWLHGEDDADLIAAAREPARLALVREAVRWAESTPWALDAPEGREAMPTEPRLRILVAEVQSRCGTAFASDDASPHEERATRENARLRLQLVDLARENATQRRLIEAIADSEPDETPEGWSVRAGRAWCGEPEVNAARVVWRGPSTTEPDPGPGLPIEASPDADDAEAPRRGASWTIPLEAAGGVAGEVQLWLDADVDALRERLGPTRIVDAWKAWASHVADRALLERRLRAAVEGSREASRSERRRVQAAKLDALAEFAAGAGHELNNPLAVIVGRAQLLMAQAATPEAARSLAIILSQAQRTHRILRDLMFVARPSEPRPRLCRPADVLQACLAEFQAECAARGIRLTGEFEEAGQQLWTDPEGLRHVAEVLIRNAIQAGAGPAAGGGTIRVRADRQGRELRVRVADSGKGVGDAEAAHLFDPFFCGRQAGRGLGLGLSRAARFVERAGGSLTWDSTPGQGSVFQVKLPWNRPPEEPAAKSA</sequence>
<accession>A0ABT6FAV8</accession>